<feature type="region of interest" description="Disordered" evidence="1">
    <location>
        <begin position="1"/>
        <end position="44"/>
    </location>
</feature>
<sequence length="392" mass="42909">MNPLPPLHVQTDTSVGDSSLSTNNDEDENRSVNSGTGFSRYSQGDRSLANPVEFFSAISGTSNIQYPQCTPTSTNPTPRFSNRTRILSNSEAVANVEHLDGVAAVGNELFLKITTRPIMSWSPKVVHANGSSHTMTIDLPEEFVNSRTIVITQQGWQDLYHLVATAVAKNTSESILLFWLSGFLLIIMALILLFGLVKGIGPRLGVMVGVLLFTSFCGITHALIRRVRVHNAVRRCVEECFYDAEAAANASARNVLADARDIERPMQQPKEPSQNPPCESSANERDTTNMSGILDGLQELEDVANVDGVDISTGGFGQALRQRLKSGDSSTPSRPNRQRLNTGGDSSVSSAMIFDTEDPRRNRAVSRDGMYCVSWKWENLGMDAVVKISWED</sequence>
<protein>
    <submittedName>
        <fullName evidence="3">Uncharacterized protein</fullName>
    </submittedName>
</protein>
<keyword evidence="2" id="KW-0472">Membrane</keyword>
<proteinExistence type="predicted"/>
<feature type="transmembrane region" description="Helical" evidence="2">
    <location>
        <begin position="176"/>
        <end position="197"/>
    </location>
</feature>
<feature type="compositionally biased region" description="Polar residues" evidence="1">
    <location>
        <begin position="31"/>
        <end position="44"/>
    </location>
</feature>
<organism evidence="3 4">
    <name type="scientific">Pseudo-nitzschia multistriata</name>
    <dbReference type="NCBI Taxonomy" id="183589"/>
    <lineage>
        <taxon>Eukaryota</taxon>
        <taxon>Sar</taxon>
        <taxon>Stramenopiles</taxon>
        <taxon>Ochrophyta</taxon>
        <taxon>Bacillariophyta</taxon>
        <taxon>Bacillariophyceae</taxon>
        <taxon>Bacillariophycidae</taxon>
        <taxon>Bacillariales</taxon>
        <taxon>Bacillariaceae</taxon>
        <taxon>Pseudo-nitzschia</taxon>
    </lineage>
</organism>
<reference evidence="3 4" key="1">
    <citation type="submission" date="2019-01" db="EMBL/GenBank/DDBJ databases">
        <authorList>
            <person name="Ferrante I. M."/>
        </authorList>
    </citation>
    <scope>NUCLEOTIDE SEQUENCE [LARGE SCALE GENOMIC DNA]</scope>
    <source>
        <strain evidence="3 4">B856</strain>
    </source>
</reference>
<evidence type="ECO:0000313" key="4">
    <source>
        <dbReference type="Proteomes" id="UP000291116"/>
    </source>
</evidence>
<feature type="compositionally biased region" description="Polar residues" evidence="1">
    <location>
        <begin position="327"/>
        <end position="350"/>
    </location>
</feature>
<evidence type="ECO:0000256" key="1">
    <source>
        <dbReference type="SAM" id="MobiDB-lite"/>
    </source>
</evidence>
<keyword evidence="2" id="KW-0812">Transmembrane</keyword>
<feature type="region of interest" description="Disordered" evidence="1">
    <location>
        <begin position="321"/>
        <end position="355"/>
    </location>
</feature>
<feature type="compositionally biased region" description="Polar residues" evidence="1">
    <location>
        <begin position="270"/>
        <end position="281"/>
    </location>
</feature>
<keyword evidence="2" id="KW-1133">Transmembrane helix</keyword>
<dbReference type="EMBL" id="CAACVS010000021">
    <property type="protein sequence ID" value="VEU34202.1"/>
    <property type="molecule type" value="Genomic_DNA"/>
</dbReference>
<gene>
    <name evidence="3" type="ORF">PSNMU_V1.4_AUG-EV-PASAV3_0009020</name>
</gene>
<feature type="compositionally biased region" description="Polar residues" evidence="1">
    <location>
        <begin position="10"/>
        <end position="23"/>
    </location>
</feature>
<evidence type="ECO:0000256" key="2">
    <source>
        <dbReference type="SAM" id="Phobius"/>
    </source>
</evidence>
<dbReference type="Proteomes" id="UP000291116">
    <property type="component" value="Unassembled WGS sequence"/>
</dbReference>
<accession>A0A448YWL5</accession>
<keyword evidence="4" id="KW-1185">Reference proteome</keyword>
<evidence type="ECO:0000313" key="3">
    <source>
        <dbReference type="EMBL" id="VEU34202.1"/>
    </source>
</evidence>
<feature type="region of interest" description="Disordered" evidence="1">
    <location>
        <begin position="265"/>
        <end position="289"/>
    </location>
</feature>
<feature type="transmembrane region" description="Helical" evidence="2">
    <location>
        <begin position="204"/>
        <end position="224"/>
    </location>
</feature>
<dbReference type="AlphaFoldDB" id="A0A448YWL5"/>
<dbReference type="OrthoDB" id="10583485at2759"/>
<name>A0A448YWL5_9STRA</name>